<evidence type="ECO:0000313" key="2">
    <source>
        <dbReference type="EMBL" id="AUX24053.1"/>
    </source>
</evidence>
<dbReference type="InterPro" id="IPR013324">
    <property type="entry name" value="RNA_pol_sigma_r3/r4-like"/>
</dbReference>
<dbReference type="AlphaFoldDB" id="A0A4P2Q530"/>
<gene>
    <name evidence="2" type="ORF">SOCEGT47_045860</name>
</gene>
<proteinExistence type="predicted"/>
<dbReference type="InterPro" id="IPR013249">
    <property type="entry name" value="RNA_pol_sigma70_r4_t2"/>
</dbReference>
<dbReference type="Pfam" id="PF08281">
    <property type="entry name" value="Sigma70_r4_2"/>
    <property type="match status" value="1"/>
</dbReference>
<feature type="domain" description="RNA polymerase sigma factor 70 region 4 type 2" evidence="1">
    <location>
        <begin position="31"/>
        <end position="78"/>
    </location>
</feature>
<dbReference type="Gene3D" id="1.10.10.10">
    <property type="entry name" value="Winged helix-like DNA-binding domain superfamily/Winged helix DNA-binding domain"/>
    <property type="match status" value="1"/>
</dbReference>
<dbReference type="GO" id="GO:0006352">
    <property type="term" value="P:DNA-templated transcription initiation"/>
    <property type="evidence" value="ECO:0007669"/>
    <property type="project" value="InterPro"/>
</dbReference>
<protein>
    <recommendedName>
        <fullName evidence="1">RNA polymerase sigma factor 70 region 4 type 2 domain-containing protein</fullName>
    </recommendedName>
</protein>
<dbReference type="EMBL" id="CP012670">
    <property type="protein sequence ID" value="AUX24053.1"/>
    <property type="molecule type" value="Genomic_DNA"/>
</dbReference>
<sequence>MHQLTEFGADGASCSAYAAPSPEARLVARGLLRAFHRLRPELREILSLAATGLSSLEIAASLSLPRPTVATRLRLARRLFARALTRSRRWSRCAR</sequence>
<organism evidence="2 3">
    <name type="scientific">Sorangium cellulosum</name>
    <name type="common">Polyangium cellulosum</name>
    <dbReference type="NCBI Taxonomy" id="56"/>
    <lineage>
        <taxon>Bacteria</taxon>
        <taxon>Pseudomonadati</taxon>
        <taxon>Myxococcota</taxon>
        <taxon>Polyangia</taxon>
        <taxon>Polyangiales</taxon>
        <taxon>Polyangiaceae</taxon>
        <taxon>Sorangium</taxon>
    </lineage>
</organism>
<reference evidence="2 3" key="1">
    <citation type="submission" date="2015-09" db="EMBL/GenBank/DDBJ databases">
        <title>Sorangium comparison.</title>
        <authorList>
            <person name="Zaburannyi N."/>
            <person name="Bunk B."/>
            <person name="Overmann J."/>
            <person name="Mueller R."/>
        </authorList>
    </citation>
    <scope>NUCLEOTIDE SEQUENCE [LARGE SCALE GENOMIC DNA]</scope>
    <source>
        <strain evidence="2 3">So ceGT47</strain>
    </source>
</reference>
<dbReference type="GO" id="GO:0016987">
    <property type="term" value="F:sigma factor activity"/>
    <property type="evidence" value="ECO:0007669"/>
    <property type="project" value="InterPro"/>
</dbReference>
<dbReference type="GO" id="GO:0003677">
    <property type="term" value="F:DNA binding"/>
    <property type="evidence" value="ECO:0007669"/>
    <property type="project" value="InterPro"/>
</dbReference>
<dbReference type="Proteomes" id="UP000295781">
    <property type="component" value="Chromosome"/>
</dbReference>
<name>A0A4P2Q530_SORCE</name>
<accession>A0A4P2Q530</accession>
<dbReference type="SUPFAM" id="SSF88659">
    <property type="entry name" value="Sigma3 and sigma4 domains of RNA polymerase sigma factors"/>
    <property type="match status" value="1"/>
</dbReference>
<evidence type="ECO:0000313" key="3">
    <source>
        <dbReference type="Proteomes" id="UP000295781"/>
    </source>
</evidence>
<dbReference type="InterPro" id="IPR036388">
    <property type="entry name" value="WH-like_DNA-bd_sf"/>
</dbReference>
<evidence type="ECO:0000259" key="1">
    <source>
        <dbReference type="Pfam" id="PF08281"/>
    </source>
</evidence>